<sequence>MAREQMSTNQALLLFGGNDHKTFLGCLNCVKSDDASICNKFGTYGSKFNEVSIWNKFGTYGSKFNEGSPWNKFSNSAPIIVDKNGNTYGYFSTNKFHNNRTRIKSYVNLLDWSADNDDLEQARNASCGN</sequence>
<keyword evidence="2" id="KW-1185">Reference proteome</keyword>
<protein>
    <submittedName>
        <fullName evidence="1">Uncharacterized protein</fullName>
    </submittedName>
</protein>
<evidence type="ECO:0000313" key="2">
    <source>
        <dbReference type="Proteomes" id="UP000064007"/>
    </source>
</evidence>
<accession>A0A0D6EUM5</accession>
<dbReference type="EMBL" id="LN827929">
    <property type="protein sequence ID" value="CEZ19405.1"/>
    <property type="molecule type" value="Genomic_DNA"/>
</dbReference>
<dbReference type="STRING" id="1581557.BN1208_0513"/>
<dbReference type="OrthoDB" id="8480938at2"/>
<dbReference type="AlphaFoldDB" id="A0A0D6EUM5"/>
<organism evidence="1 2">
    <name type="scientific">Candidatus Methylopumilus planktonicus</name>
    <dbReference type="NCBI Taxonomy" id="1581557"/>
    <lineage>
        <taxon>Bacteria</taxon>
        <taxon>Pseudomonadati</taxon>
        <taxon>Pseudomonadota</taxon>
        <taxon>Betaproteobacteria</taxon>
        <taxon>Nitrosomonadales</taxon>
        <taxon>Methylophilaceae</taxon>
        <taxon>Candidatus Methylopumilus</taxon>
    </lineage>
</organism>
<reference evidence="2" key="1">
    <citation type="submission" date="2014-12" db="EMBL/GenBank/DDBJ databases">
        <authorList>
            <person name="Salcher M.M."/>
        </authorList>
    </citation>
    <scope>NUCLEOTIDE SEQUENCE [LARGE SCALE GENOMIC DNA]</scope>
    <source>
        <strain evidence="2">MMS-10A-171</strain>
    </source>
</reference>
<dbReference type="KEGG" id="mbat:BN1208_0513"/>
<dbReference type="HOGENOM" id="CLU_150629_0_0_4"/>
<proteinExistence type="predicted"/>
<dbReference type="Proteomes" id="UP000064007">
    <property type="component" value="Chromosome 1"/>
</dbReference>
<gene>
    <name evidence="1" type="ORF">BN1208_0513</name>
</gene>
<evidence type="ECO:0000313" key="1">
    <source>
        <dbReference type="EMBL" id="CEZ19405.1"/>
    </source>
</evidence>
<name>A0A0D6EUM5_9PROT</name>